<dbReference type="RefSeq" id="XP_038742019.1">
    <property type="nucleotide sequence ID" value="XM_038892770.1"/>
</dbReference>
<dbReference type="EMBL" id="JAATWM020000037">
    <property type="protein sequence ID" value="KAF9872558.1"/>
    <property type="molecule type" value="Genomic_DNA"/>
</dbReference>
<feature type="signal peptide" evidence="1">
    <location>
        <begin position="1"/>
        <end position="20"/>
    </location>
</feature>
<keyword evidence="1" id="KW-0732">Signal</keyword>
<accession>A0A9P6HW56</accession>
<proteinExistence type="predicted"/>
<evidence type="ECO:0000313" key="2">
    <source>
        <dbReference type="EMBL" id="KAF9872558.1"/>
    </source>
</evidence>
<gene>
    <name evidence="2" type="ORF">CkaCkLH20_10055</name>
</gene>
<dbReference type="GeneID" id="62165844"/>
<dbReference type="Proteomes" id="UP000781932">
    <property type="component" value="Unassembled WGS sequence"/>
</dbReference>
<organism evidence="2 3">
    <name type="scientific">Colletotrichum karsti</name>
    <dbReference type="NCBI Taxonomy" id="1095194"/>
    <lineage>
        <taxon>Eukaryota</taxon>
        <taxon>Fungi</taxon>
        <taxon>Dikarya</taxon>
        <taxon>Ascomycota</taxon>
        <taxon>Pezizomycotina</taxon>
        <taxon>Sordariomycetes</taxon>
        <taxon>Hypocreomycetidae</taxon>
        <taxon>Glomerellales</taxon>
        <taxon>Glomerellaceae</taxon>
        <taxon>Colletotrichum</taxon>
        <taxon>Colletotrichum boninense species complex</taxon>
    </lineage>
</organism>
<reference evidence="2" key="2">
    <citation type="submission" date="2020-11" db="EMBL/GenBank/DDBJ databases">
        <title>Whole genome sequencing of Colletotrichum sp.</title>
        <authorList>
            <person name="Li H."/>
        </authorList>
    </citation>
    <scope>NUCLEOTIDE SEQUENCE</scope>
    <source>
        <strain evidence="2">CkLH20</strain>
    </source>
</reference>
<evidence type="ECO:0000256" key="1">
    <source>
        <dbReference type="SAM" id="SignalP"/>
    </source>
</evidence>
<sequence length="135" mass="14618">MVSVKNIVLLLSASLQVAAATCKDYGSWYIHIRLDAGAQGHRQGRLRAEHSKIPGNVTSATWLYDPETQKTTYTTDDFTLNNTLIDSLGIQDFEIFQTVDGVPLKGSGPINIYFAPAANGRGGEGNTTIVSQKAF</sequence>
<evidence type="ECO:0000313" key="3">
    <source>
        <dbReference type="Proteomes" id="UP000781932"/>
    </source>
</evidence>
<dbReference type="AlphaFoldDB" id="A0A9P6HW56"/>
<dbReference type="OrthoDB" id="4790132at2759"/>
<comment type="caution">
    <text evidence="2">The sequence shown here is derived from an EMBL/GenBank/DDBJ whole genome shotgun (WGS) entry which is preliminary data.</text>
</comment>
<reference evidence="2" key="1">
    <citation type="submission" date="2020-03" db="EMBL/GenBank/DDBJ databases">
        <authorList>
            <person name="He L."/>
        </authorList>
    </citation>
    <scope>NUCLEOTIDE SEQUENCE</scope>
    <source>
        <strain evidence="2">CkLH20</strain>
    </source>
</reference>
<name>A0A9P6HW56_9PEZI</name>
<protein>
    <submittedName>
        <fullName evidence="2">Uncharacterized protein</fullName>
    </submittedName>
</protein>
<keyword evidence="3" id="KW-1185">Reference proteome</keyword>
<feature type="chain" id="PRO_5040112097" evidence="1">
    <location>
        <begin position="21"/>
        <end position="135"/>
    </location>
</feature>